<keyword evidence="10 15" id="KW-1133">Transmembrane helix</keyword>
<dbReference type="Gene3D" id="1.10.287.3610">
    <property type="match status" value="1"/>
</dbReference>
<dbReference type="GO" id="GO:0016301">
    <property type="term" value="F:kinase activity"/>
    <property type="evidence" value="ECO:0007669"/>
    <property type="project" value="UniProtKB-KW"/>
</dbReference>
<evidence type="ECO:0000256" key="10">
    <source>
        <dbReference type="ARBA" id="ARBA00022989"/>
    </source>
</evidence>
<comment type="caution">
    <text evidence="16">The sequence shown here is derived from an EMBL/GenBank/DDBJ whole genome shotgun (WGS) entry which is preliminary data.</text>
</comment>
<dbReference type="Proteomes" id="UP001596233">
    <property type="component" value="Unassembled WGS sequence"/>
</dbReference>
<evidence type="ECO:0000256" key="3">
    <source>
        <dbReference type="ARBA" id="ARBA00022475"/>
    </source>
</evidence>
<keyword evidence="11" id="KW-0443">Lipid metabolism</keyword>
<comment type="similarity">
    <text evidence="2">Belongs to the bacterial diacylglycerol kinase family.</text>
</comment>
<organism evidence="16 17">
    <name type="scientific">Paenibacillus septentrionalis</name>
    <dbReference type="NCBI Taxonomy" id="429342"/>
    <lineage>
        <taxon>Bacteria</taxon>
        <taxon>Bacillati</taxon>
        <taxon>Bacillota</taxon>
        <taxon>Bacilli</taxon>
        <taxon>Bacillales</taxon>
        <taxon>Paenibacillaceae</taxon>
        <taxon>Paenibacillus</taxon>
    </lineage>
</organism>
<evidence type="ECO:0000256" key="11">
    <source>
        <dbReference type="ARBA" id="ARBA00023098"/>
    </source>
</evidence>
<evidence type="ECO:0000256" key="13">
    <source>
        <dbReference type="ARBA" id="ARBA00023209"/>
    </source>
</evidence>
<evidence type="ECO:0000256" key="4">
    <source>
        <dbReference type="ARBA" id="ARBA00022516"/>
    </source>
</evidence>
<feature type="transmembrane region" description="Helical" evidence="15">
    <location>
        <begin position="90"/>
        <end position="111"/>
    </location>
</feature>
<keyword evidence="4" id="KW-0444">Lipid biosynthesis</keyword>
<name>A0ABW1V4T0_9BACL</name>
<keyword evidence="17" id="KW-1185">Reference proteome</keyword>
<protein>
    <submittedName>
        <fullName evidence="16">Diacylglycerol kinase family protein</fullName>
        <ecNumber evidence="16">2.7.1.-</ecNumber>
    </submittedName>
</protein>
<evidence type="ECO:0000313" key="16">
    <source>
        <dbReference type="EMBL" id="MFC6332441.1"/>
    </source>
</evidence>
<proteinExistence type="inferred from homology"/>
<evidence type="ECO:0000313" key="17">
    <source>
        <dbReference type="Proteomes" id="UP001596233"/>
    </source>
</evidence>
<evidence type="ECO:0000256" key="1">
    <source>
        <dbReference type="ARBA" id="ARBA00004651"/>
    </source>
</evidence>
<feature type="transmembrane region" description="Helical" evidence="15">
    <location>
        <begin position="27"/>
        <end position="45"/>
    </location>
</feature>
<evidence type="ECO:0000256" key="14">
    <source>
        <dbReference type="ARBA" id="ARBA00023264"/>
    </source>
</evidence>
<sequence length="115" mass="12482">MRKLLRSFGYAFEGICQGISTQRNMKIHVAVALLVIVLGAIVSLSWLEWTIIIIVICSVISLELLNTAIEAAIDLHGSEWHPLAKLAKDTAAGAVLVMSIGAAIIGLIIFWPKLF</sequence>
<dbReference type="InterPro" id="IPR000829">
    <property type="entry name" value="DAGK"/>
</dbReference>
<dbReference type="PANTHER" id="PTHR34299">
    <property type="entry name" value="DIACYLGLYCEROL KINASE"/>
    <property type="match status" value="1"/>
</dbReference>
<keyword evidence="3" id="KW-1003">Cell membrane</keyword>
<dbReference type="CDD" id="cd14265">
    <property type="entry name" value="UDPK_IM_like"/>
    <property type="match status" value="1"/>
</dbReference>
<keyword evidence="8 16" id="KW-0418">Kinase</keyword>
<keyword evidence="7" id="KW-0547">Nucleotide-binding</keyword>
<evidence type="ECO:0000256" key="12">
    <source>
        <dbReference type="ARBA" id="ARBA00023136"/>
    </source>
</evidence>
<keyword evidence="5 16" id="KW-0808">Transferase</keyword>
<evidence type="ECO:0000256" key="6">
    <source>
        <dbReference type="ARBA" id="ARBA00022692"/>
    </source>
</evidence>
<evidence type="ECO:0000256" key="7">
    <source>
        <dbReference type="ARBA" id="ARBA00022741"/>
    </source>
</evidence>
<dbReference type="EC" id="2.7.1.-" evidence="16"/>
<keyword evidence="12 15" id="KW-0472">Membrane</keyword>
<keyword evidence="6 15" id="KW-0812">Transmembrane</keyword>
<comment type="subcellular location">
    <subcellularLocation>
        <location evidence="1">Cell membrane</location>
        <topology evidence="1">Multi-pass membrane protein</topology>
    </subcellularLocation>
</comment>
<dbReference type="Pfam" id="PF01219">
    <property type="entry name" value="DAGK_prokar"/>
    <property type="match status" value="1"/>
</dbReference>
<evidence type="ECO:0000256" key="2">
    <source>
        <dbReference type="ARBA" id="ARBA00005967"/>
    </source>
</evidence>
<evidence type="ECO:0000256" key="5">
    <source>
        <dbReference type="ARBA" id="ARBA00022679"/>
    </source>
</evidence>
<dbReference type="RefSeq" id="WP_379232809.1">
    <property type="nucleotide sequence ID" value="NZ_JBHSTE010000002.1"/>
</dbReference>
<keyword evidence="13" id="KW-0594">Phospholipid biosynthesis</keyword>
<evidence type="ECO:0000256" key="8">
    <source>
        <dbReference type="ARBA" id="ARBA00022777"/>
    </source>
</evidence>
<reference evidence="17" key="1">
    <citation type="journal article" date="2019" name="Int. J. Syst. Evol. Microbiol.">
        <title>The Global Catalogue of Microorganisms (GCM) 10K type strain sequencing project: providing services to taxonomists for standard genome sequencing and annotation.</title>
        <authorList>
            <consortium name="The Broad Institute Genomics Platform"/>
            <consortium name="The Broad Institute Genome Sequencing Center for Infectious Disease"/>
            <person name="Wu L."/>
            <person name="Ma J."/>
        </authorList>
    </citation>
    <scope>NUCLEOTIDE SEQUENCE [LARGE SCALE GENOMIC DNA]</scope>
    <source>
        <strain evidence="17">PCU 280</strain>
    </source>
</reference>
<dbReference type="InterPro" id="IPR033717">
    <property type="entry name" value="UDPK"/>
</dbReference>
<evidence type="ECO:0000256" key="15">
    <source>
        <dbReference type="SAM" id="Phobius"/>
    </source>
</evidence>
<dbReference type="InterPro" id="IPR036945">
    <property type="entry name" value="DAGK_sf"/>
</dbReference>
<gene>
    <name evidence="16" type="ORF">ACFP56_07370</name>
</gene>
<dbReference type="PANTHER" id="PTHR34299:SF1">
    <property type="entry name" value="DIACYLGLYCEROL KINASE"/>
    <property type="match status" value="1"/>
</dbReference>
<accession>A0ABW1V4T0</accession>
<feature type="transmembrane region" description="Helical" evidence="15">
    <location>
        <begin position="51"/>
        <end position="69"/>
    </location>
</feature>
<keyword evidence="14" id="KW-1208">Phospholipid metabolism</keyword>
<dbReference type="EMBL" id="JBHSTE010000002">
    <property type="protein sequence ID" value="MFC6332441.1"/>
    <property type="molecule type" value="Genomic_DNA"/>
</dbReference>
<evidence type="ECO:0000256" key="9">
    <source>
        <dbReference type="ARBA" id="ARBA00022840"/>
    </source>
</evidence>
<keyword evidence="9" id="KW-0067">ATP-binding</keyword>